<keyword evidence="5 13" id="KW-0349">Heme</keyword>
<comment type="pathway">
    <text evidence="3">Secondary metabolite biosynthesis.</text>
</comment>
<comment type="subcellular location">
    <subcellularLocation>
        <location evidence="2">Membrane</location>
        <topology evidence="2">Single-pass membrane protein</topology>
    </subcellularLocation>
</comment>
<keyword evidence="16" id="KW-1185">Reference proteome</keyword>
<dbReference type="eggNOG" id="KOG0156">
    <property type="taxonomic scope" value="Eukaryota"/>
</dbReference>
<evidence type="ECO:0000256" key="10">
    <source>
        <dbReference type="ARBA" id="ARBA00023004"/>
    </source>
</evidence>
<evidence type="ECO:0000256" key="7">
    <source>
        <dbReference type="ARBA" id="ARBA00022723"/>
    </source>
</evidence>
<sequence length="495" mass="55690">MCRTALRLPPGPRRLFILGNIHQVAKDYQEVTFARWAKKYGDLMFAKLFTQPTLIINSQKIARDLLDKRGGIYSSRPRLVMMCEILDWKHNPATLPYDCERRRKQRRWIQNTFGDKATVGQFQSLQQREACILLSGLMGTPQDFVLHIKRYLASLILESVYGHRVTSLDDVYIMLMDSAMEGTAATGSAGGAMVDFFPLLKHIPTWMPGTDWKRQALHAKKLVWQARHQPYEMAREAVLSGNARPSFATSLIEEAIKDGRLAEESTDILNSAASLYGAGTDTAKTVLLTFILLMVLHPDVYRKCQEEVDRVIDGKRLPTFADSDGLPYVNCVIKEVCRYHPPVPLGIPHKLTQDDQYGGYDLPKDTGVIANLWSIAHNEEVYGDPDVFRPERFLTSELPDPDTSDPRNIIFGYGRRICPGRLFAEAAVFLAISNIIATLDINKARDSLGQAINPEVSFLSGFVSYPREFVCSIKPRSAEATQLVDDMMISISDLS</sequence>
<organism evidence="15 16">
    <name type="scientific">Fomitopsis schrenkii</name>
    <name type="common">Brown rot fungus</name>
    <dbReference type="NCBI Taxonomy" id="2126942"/>
    <lineage>
        <taxon>Eukaryota</taxon>
        <taxon>Fungi</taxon>
        <taxon>Dikarya</taxon>
        <taxon>Basidiomycota</taxon>
        <taxon>Agaricomycotina</taxon>
        <taxon>Agaricomycetes</taxon>
        <taxon>Polyporales</taxon>
        <taxon>Fomitopsis</taxon>
    </lineage>
</organism>
<evidence type="ECO:0000313" key="16">
    <source>
        <dbReference type="Proteomes" id="UP000015241"/>
    </source>
</evidence>
<dbReference type="PANTHER" id="PTHR46300:SF7">
    <property type="entry name" value="P450, PUTATIVE (EUROFUNG)-RELATED"/>
    <property type="match status" value="1"/>
</dbReference>
<keyword evidence="7 13" id="KW-0479">Metal-binding</keyword>
<dbReference type="AlphaFoldDB" id="S8E5P3"/>
<feature type="binding site" description="axial binding residue" evidence="13">
    <location>
        <position position="418"/>
    </location>
    <ligand>
        <name>heme</name>
        <dbReference type="ChEBI" id="CHEBI:30413"/>
    </ligand>
    <ligandPart>
        <name>Fe</name>
        <dbReference type="ChEBI" id="CHEBI:18248"/>
    </ligandPart>
</feature>
<dbReference type="InterPro" id="IPR002401">
    <property type="entry name" value="Cyt_P450_E_grp-I"/>
</dbReference>
<keyword evidence="12" id="KW-0472">Membrane</keyword>
<evidence type="ECO:0000256" key="12">
    <source>
        <dbReference type="ARBA" id="ARBA00023136"/>
    </source>
</evidence>
<dbReference type="GO" id="GO:0004497">
    <property type="term" value="F:monooxygenase activity"/>
    <property type="evidence" value="ECO:0007669"/>
    <property type="project" value="UniProtKB-KW"/>
</dbReference>
<dbReference type="InParanoid" id="S8E5P3"/>
<reference evidence="15 16" key="1">
    <citation type="journal article" date="2012" name="Science">
        <title>The Paleozoic origin of enzymatic lignin decomposition reconstructed from 31 fungal genomes.</title>
        <authorList>
            <person name="Floudas D."/>
            <person name="Binder M."/>
            <person name="Riley R."/>
            <person name="Barry K."/>
            <person name="Blanchette R.A."/>
            <person name="Henrissat B."/>
            <person name="Martinez A.T."/>
            <person name="Otillar R."/>
            <person name="Spatafora J.W."/>
            <person name="Yadav J.S."/>
            <person name="Aerts A."/>
            <person name="Benoit I."/>
            <person name="Boyd A."/>
            <person name="Carlson A."/>
            <person name="Copeland A."/>
            <person name="Coutinho P.M."/>
            <person name="de Vries R.P."/>
            <person name="Ferreira P."/>
            <person name="Findley K."/>
            <person name="Foster B."/>
            <person name="Gaskell J."/>
            <person name="Glotzer D."/>
            <person name="Gorecki P."/>
            <person name="Heitman J."/>
            <person name="Hesse C."/>
            <person name="Hori C."/>
            <person name="Igarashi K."/>
            <person name="Jurgens J.A."/>
            <person name="Kallen N."/>
            <person name="Kersten P."/>
            <person name="Kohler A."/>
            <person name="Kuees U."/>
            <person name="Kumar T.K.A."/>
            <person name="Kuo A."/>
            <person name="LaButti K."/>
            <person name="Larrondo L.F."/>
            <person name="Lindquist E."/>
            <person name="Ling A."/>
            <person name="Lombard V."/>
            <person name="Lucas S."/>
            <person name="Lundell T."/>
            <person name="Martin R."/>
            <person name="McLaughlin D.J."/>
            <person name="Morgenstern I."/>
            <person name="Morin E."/>
            <person name="Murat C."/>
            <person name="Nagy L.G."/>
            <person name="Nolan M."/>
            <person name="Ohm R.A."/>
            <person name="Patyshakuliyeva A."/>
            <person name="Rokas A."/>
            <person name="Ruiz-Duenas F.J."/>
            <person name="Sabat G."/>
            <person name="Salamov A."/>
            <person name="Samejima M."/>
            <person name="Schmutz J."/>
            <person name="Slot J.C."/>
            <person name="St John F."/>
            <person name="Stenlid J."/>
            <person name="Sun H."/>
            <person name="Sun S."/>
            <person name="Syed K."/>
            <person name="Tsang A."/>
            <person name="Wiebenga A."/>
            <person name="Young D."/>
            <person name="Pisabarro A."/>
            <person name="Eastwood D.C."/>
            <person name="Martin F."/>
            <person name="Cullen D."/>
            <person name="Grigoriev I.V."/>
            <person name="Hibbett D.S."/>
        </authorList>
    </citation>
    <scope>NUCLEOTIDE SEQUENCE</scope>
    <source>
        <strain evidence="16">FP-58527</strain>
    </source>
</reference>
<dbReference type="EMBL" id="KE504152">
    <property type="protein sequence ID" value="EPT00008.1"/>
    <property type="molecule type" value="Genomic_DNA"/>
</dbReference>
<proteinExistence type="inferred from homology"/>
<dbReference type="OrthoDB" id="2789670at2759"/>
<keyword evidence="8" id="KW-1133">Transmembrane helix</keyword>
<protein>
    <recommendedName>
        <fullName evidence="17">Cytochrome P450</fullName>
    </recommendedName>
</protein>
<dbReference type="PRINTS" id="PR00385">
    <property type="entry name" value="P450"/>
</dbReference>
<evidence type="ECO:0000256" key="14">
    <source>
        <dbReference type="RuleBase" id="RU000461"/>
    </source>
</evidence>
<dbReference type="PANTHER" id="PTHR46300">
    <property type="entry name" value="P450, PUTATIVE (EUROFUNG)-RELATED-RELATED"/>
    <property type="match status" value="1"/>
</dbReference>
<dbReference type="PRINTS" id="PR00463">
    <property type="entry name" value="EP450I"/>
</dbReference>
<evidence type="ECO:0000256" key="6">
    <source>
        <dbReference type="ARBA" id="ARBA00022692"/>
    </source>
</evidence>
<dbReference type="InterPro" id="IPR001128">
    <property type="entry name" value="Cyt_P450"/>
</dbReference>
<evidence type="ECO:0000256" key="5">
    <source>
        <dbReference type="ARBA" id="ARBA00022617"/>
    </source>
</evidence>
<evidence type="ECO:0000256" key="3">
    <source>
        <dbReference type="ARBA" id="ARBA00005179"/>
    </source>
</evidence>
<keyword evidence="11 14" id="KW-0503">Monooxygenase</keyword>
<dbReference type="InterPro" id="IPR050364">
    <property type="entry name" value="Cytochrome_P450_fung"/>
</dbReference>
<evidence type="ECO:0000256" key="4">
    <source>
        <dbReference type="ARBA" id="ARBA00010617"/>
    </source>
</evidence>
<dbReference type="GO" id="GO:0016705">
    <property type="term" value="F:oxidoreductase activity, acting on paired donors, with incorporation or reduction of molecular oxygen"/>
    <property type="evidence" value="ECO:0007669"/>
    <property type="project" value="InterPro"/>
</dbReference>
<dbReference type="GO" id="GO:0016020">
    <property type="term" value="C:membrane"/>
    <property type="evidence" value="ECO:0007669"/>
    <property type="project" value="UniProtKB-SubCell"/>
</dbReference>
<name>S8E5P3_FOMSC</name>
<dbReference type="GO" id="GO:0020037">
    <property type="term" value="F:heme binding"/>
    <property type="evidence" value="ECO:0007669"/>
    <property type="project" value="InterPro"/>
</dbReference>
<evidence type="ECO:0000256" key="11">
    <source>
        <dbReference type="ARBA" id="ARBA00023033"/>
    </source>
</evidence>
<dbReference type="SUPFAM" id="SSF48264">
    <property type="entry name" value="Cytochrome P450"/>
    <property type="match status" value="1"/>
</dbReference>
<accession>S8E5P3</accession>
<dbReference type="InterPro" id="IPR017972">
    <property type="entry name" value="Cyt_P450_CS"/>
</dbReference>
<dbReference type="Proteomes" id="UP000015241">
    <property type="component" value="Unassembled WGS sequence"/>
</dbReference>
<evidence type="ECO:0008006" key="17">
    <source>
        <dbReference type="Google" id="ProtNLM"/>
    </source>
</evidence>
<comment type="similarity">
    <text evidence="4 14">Belongs to the cytochrome P450 family.</text>
</comment>
<keyword evidence="6" id="KW-0812">Transmembrane</keyword>
<dbReference type="GO" id="GO:0005506">
    <property type="term" value="F:iron ion binding"/>
    <property type="evidence" value="ECO:0007669"/>
    <property type="project" value="InterPro"/>
</dbReference>
<evidence type="ECO:0000256" key="8">
    <source>
        <dbReference type="ARBA" id="ARBA00022989"/>
    </source>
</evidence>
<evidence type="ECO:0000313" key="15">
    <source>
        <dbReference type="EMBL" id="EPT00008.1"/>
    </source>
</evidence>
<dbReference type="HOGENOM" id="CLU_001570_2_3_1"/>
<evidence type="ECO:0000256" key="2">
    <source>
        <dbReference type="ARBA" id="ARBA00004167"/>
    </source>
</evidence>
<dbReference type="InterPro" id="IPR036396">
    <property type="entry name" value="Cyt_P450_sf"/>
</dbReference>
<dbReference type="STRING" id="743788.S8E5P3"/>
<dbReference type="PROSITE" id="PS00086">
    <property type="entry name" value="CYTOCHROME_P450"/>
    <property type="match status" value="1"/>
</dbReference>
<evidence type="ECO:0000256" key="13">
    <source>
        <dbReference type="PIRSR" id="PIRSR602401-1"/>
    </source>
</evidence>
<comment type="cofactor">
    <cofactor evidence="1 13">
        <name>heme</name>
        <dbReference type="ChEBI" id="CHEBI:30413"/>
    </cofactor>
</comment>
<keyword evidence="9 14" id="KW-0560">Oxidoreductase</keyword>
<dbReference type="CDD" id="cd11065">
    <property type="entry name" value="CYP64-like"/>
    <property type="match status" value="1"/>
</dbReference>
<evidence type="ECO:0000256" key="1">
    <source>
        <dbReference type="ARBA" id="ARBA00001971"/>
    </source>
</evidence>
<gene>
    <name evidence="15" type="ORF">FOMPIDRAFT_1123534</name>
</gene>
<dbReference type="Pfam" id="PF00067">
    <property type="entry name" value="p450"/>
    <property type="match status" value="1"/>
</dbReference>
<keyword evidence="10 13" id="KW-0408">Iron</keyword>
<evidence type="ECO:0000256" key="9">
    <source>
        <dbReference type="ARBA" id="ARBA00023002"/>
    </source>
</evidence>
<dbReference type="Gene3D" id="1.10.630.10">
    <property type="entry name" value="Cytochrome P450"/>
    <property type="match status" value="1"/>
</dbReference>